<proteinExistence type="predicted"/>
<dbReference type="EMBL" id="JACCCO010000001">
    <property type="protein sequence ID" value="NYF38196.1"/>
    <property type="molecule type" value="Genomic_DNA"/>
</dbReference>
<gene>
    <name evidence="1" type="ORF">HDA43_000355</name>
</gene>
<dbReference type="AlphaFoldDB" id="A0A852URZ4"/>
<dbReference type="RefSeq" id="WP_179817986.1">
    <property type="nucleotide sequence ID" value="NZ_JACCCO010000001.1"/>
</dbReference>
<keyword evidence="2" id="KW-1185">Reference proteome</keyword>
<name>A0A852URZ4_9ACTN</name>
<organism evidence="1 2">
    <name type="scientific">Streptosporangium sandarakinum</name>
    <dbReference type="NCBI Taxonomy" id="1260955"/>
    <lineage>
        <taxon>Bacteria</taxon>
        <taxon>Bacillati</taxon>
        <taxon>Actinomycetota</taxon>
        <taxon>Actinomycetes</taxon>
        <taxon>Streptosporangiales</taxon>
        <taxon>Streptosporangiaceae</taxon>
        <taxon>Streptosporangium</taxon>
    </lineage>
</organism>
<dbReference type="Proteomes" id="UP000576393">
    <property type="component" value="Unassembled WGS sequence"/>
</dbReference>
<evidence type="ECO:0000313" key="2">
    <source>
        <dbReference type="Proteomes" id="UP000576393"/>
    </source>
</evidence>
<evidence type="ECO:0000313" key="1">
    <source>
        <dbReference type="EMBL" id="NYF38196.1"/>
    </source>
</evidence>
<reference evidence="1 2" key="1">
    <citation type="submission" date="2020-07" db="EMBL/GenBank/DDBJ databases">
        <title>Sequencing the genomes of 1000 actinobacteria strains.</title>
        <authorList>
            <person name="Klenk H.-P."/>
        </authorList>
    </citation>
    <scope>NUCLEOTIDE SEQUENCE [LARGE SCALE GENOMIC DNA]</scope>
    <source>
        <strain evidence="1 2">DSM 45763</strain>
    </source>
</reference>
<protein>
    <submittedName>
        <fullName evidence="1">Uncharacterized protein</fullName>
    </submittedName>
</protein>
<accession>A0A852URZ4</accession>
<comment type="caution">
    <text evidence="1">The sequence shown here is derived from an EMBL/GenBank/DDBJ whole genome shotgun (WGS) entry which is preliminary data.</text>
</comment>
<sequence length="51" mass="5600">MTAARIVFVTAVRAAALAFSEMHPDLRAVMMGKQESAYGPARIADLLTRRH</sequence>